<comment type="caution">
    <text evidence="2">The sequence shown here is derived from an EMBL/GenBank/DDBJ whole genome shotgun (WGS) entry which is preliminary data.</text>
</comment>
<dbReference type="Proteomes" id="UP000236047">
    <property type="component" value="Unassembled WGS sequence"/>
</dbReference>
<name>A0A2N8P526_STRNR</name>
<sequence>MNAMQQHLLDSYRAAQRGEAAPPAPYAETARTVREVRQWRRFQAVVSEPAERWWGRGGRLARATAALLAHGPRPLDGGPAGPARPVAGRLPAEHDGRHRAGTARA</sequence>
<feature type="compositionally biased region" description="Low complexity" evidence="1">
    <location>
        <begin position="81"/>
        <end position="90"/>
    </location>
</feature>
<feature type="region of interest" description="Disordered" evidence="1">
    <location>
        <begin position="71"/>
        <end position="105"/>
    </location>
</feature>
<dbReference type="EMBL" id="LJSN01000005">
    <property type="protein sequence ID" value="PNE36125.1"/>
    <property type="molecule type" value="Genomic_DNA"/>
</dbReference>
<dbReference type="RefSeq" id="WP_073444456.1">
    <property type="nucleotide sequence ID" value="NZ_LJSN01000005.1"/>
</dbReference>
<feature type="region of interest" description="Disordered" evidence="1">
    <location>
        <begin position="1"/>
        <end position="27"/>
    </location>
</feature>
<evidence type="ECO:0000256" key="1">
    <source>
        <dbReference type="SAM" id="MobiDB-lite"/>
    </source>
</evidence>
<accession>A0A2N8P526</accession>
<reference evidence="3" key="1">
    <citation type="submission" date="2015-09" db="EMBL/GenBank/DDBJ databases">
        <authorList>
            <person name="Graham D.E."/>
            <person name="Mahan K.M."/>
            <person name="Klingeman D.M."/>
            <person name="Fida T."/>
            <person name="Giannone R.J."/>
            <person name="Hettich R.L."/>
            <person name="Parry R.J."/>
            <person name="Spain J.C."/>
        </authorList>
    </citation>
    <scope>NUCLEOTIDE SEQUENCE [LARGE SCALE GENOMIC DNA]</scope>
    <source>
        <strain evidence="3">JCM 4701</strain>
    </source>
</reference>
<protein>
    <submittedName>
        <fullName evidence="2">Uncharacterized protein</fullName>
    </submittedName>
</protein>
<keyword evidence="3" id="KW-1185">Reference proteome</keyword>
<proteinExistence type="predicted"/>
<organism evidence="2 3">
    <name type="scientific">Streptomyces noursei</name>
    <name type="common">Streptomyces albulus</name>
    <dbReference type="NCBI Taxonomy" id="1971"/>
    <lineage>
        <taxon>Bacteria</taxon>
        <taxon>Bacillati</taxon>
        <taxon>Actinomycetota</taxon>
        <taxon>Actinomycetes</taxon>
        <taxon>Kitasatosporales</taxon>
        <taxon>Streptomycetaceae</taxon>
        <taxon>Streptomyces</taxon>
    </lineage>
</organism>
<gene>
    <name evidence="2" type="ORF">AOB60_38985</name>
</gene>
<dbReference type="AlphaFoldDB" id="A0A2N8P526"/>
<evidence type="ECO:0000313" key="2">
    <source>
        <dbReference type="EMBL" id="PNE36125.1"/>
    </source>
</evidence>
<evidence type="ECO:0000313" key="3">
    <source>
        <dbReference type="Proteomes" id="UP000236047"/>
    </source>
</evidence>